<name>A0A914RV16_PAREQ</name>
<organism evidence="1 2">
    <name type="scientific">Parascaris equorum</name>
    <name type="common">Equine roundworm</name>
    <dbReference type="NCBI Taxonomy" id="6256"/>
    <lineage>
        <taxon>Eukaryota</taxon>
        <taxon>Metazoa</taxon>
        <taxon>Ecdysozoa</taxon>
        <taxon>Nematoda</taxon>
        <taxon>Chromadorea</taxon>
        <taxon>Rhabditida</taxon>
        <taxon>Spirurina</taxon>
        <taxon>Ascaridomorpha</taxon>
        <taxon>Ascaridoidea</taxon>
        <taxon>Ascarididae</taxon>
        <taxon>Parascaris</taxon>
    </lineage>
</organism>
<keyword evidence="1" id="KW-1185">Reference proteome</keyword>
<protein>
    <submittedName>
        <fullName evidence="2">Uncharacterized protein</fullName>
    </submittedName>
</protein>
<reference evidence="2" key="1">
    <citation type="submission" date="2022-11" db="UniProtKB">
        <authorList>
            <consortium name="WormBaseParasite"/>
        </authorList>
    </citation>
    <scope>IDENTIFICATION</scope>
</reference>
<dbReference type="WBParaSite" id="PEQ_0000583401-mRNA-1">
    <property type="protein sequence ID" value="PEQ_0000583401-mRNA-1"/>
    <property type="gene ID" value="PEQ_0000583401"/>
</dbReference>
<dbReference type="Proteomes" id="UP000887564">
    <property type="component" value="Unplaced"/>
</dbReference>
<dbReference type="AlphaFoldDB" id="A0A914RV16"/>
<evidence type="ECO:0000313" key="2">
    <source>
        <dbReference type="WBParaSite" id="PEQ_0000583401-mRNA-1"/>
    </source>
</evidence>
<sequence length="124" mass="13870">MLGAMISQNNFRSFVVLIVMVFLLSAKMRDVLMTKPFALPFDEIGDPGRLIQLCDDIFCVSVGREKDEINRCSSLCHLKCQAAMRGQAGELGMNKISLKVLVKIKDKELRVAGFLSRNIENFTA</sequence>
<evidence type="ECO:0000313" key="1">
    <source>
        <dbReference type="Proteomes" id="UP000887564"/>
    </source>
</evidence>
<proteinExistence type="predicted"/>
<accession>A0A914RV16</accession>